<dbReference type="InterPro" id="IPR029045">
    <property type="entry name" value="ClpP/crotonase-like_dom_sf"/>
</dbReference>
<keyword evidence="8" id="KW-1185">Reference proteome</keyword>
<evidence type="ECO:0000256" key="4">
    <source>
        <dbReference type="ARBA" id="ARBA00022825"/>
    </source>
</evidence>
<dbReference type="InterPro" id="IPR002142">
    <property type="entry name" value="Peptidase_S49"/>
</dbReference>
<evidence type="ECO:0000256" key="5">
    <source>
        <dbReference type="SAM" id="MobiDB-lite"/>
    </source>
</evidence>
<evidence type="ECO:0000313" key="8">
    <source>
        <dbReference type="Proteomes" id="UP001485043"/>
    </source>
</evidence>
<sequence>MNGMLHSLTGPYGLPVTAHTCRSPTGHLTRLGIAREATHGRCSHQLRKVKRHQLSRAGVDNQSNPGEPIESPTVIPVAEHQEAGKGAEDQLLRGELAFRPPTVAQQYWTNFRLFFALPWRRFKRDSVFALEIAGGIGDKQTGRFGDAYSLPQICEALIKAAYDPRIKGLYLKLGPVGAGWAKLKEVRDHLRLFQESGKYMIAFMTIAGEKEYYLASACSEIYIPPTGRLQLAGFSLGGTFLRGVLEKLGIEPEVRRIGTFKSAGDQLLRKDMSDSQREQLTAILEDVTLGFKQTIAEARGKTVEEVSALLDEGVYDNEKYKQGGWVTDLWYEDQVMQTLKERTGGKPDIIRGVSLKRYAWVSPRAFGFEAGRKVIAIIRTSGIIVGGDGAPSDSVISARPFIKMLRQAGKTDSIAAVVLRVDSGGGDALASDLMWREIQKLAEKKPVVASMGDVAGSGGYYLAMGANAIVAQPLTITGSIGVVAATFKLQEVYRRAGYTKTVISRGRYAEQGNESRPFTEEEATLFDRATDFAYASFRDRAASSRGMSIEDMQAVAQGRVWTGRAAISRGLVDALGGVATAVEMAKERVRLAAGDQELRLRSVELSRAKGSPLALLTGGGGAMASVAGLIQVVWMAVTQGSSLQQLLLAAAQASGQTPQLLQQLNLLQSGSAVALMDDIEVDGCGSSLVSPCDTRQSLYPRDGCDEVL</sequence>
<feature type="region of interest" description="Disordered" evidence="5">
    <location>
        <begin position="42"/>
        <end position="72"/>
    </location>
</feature>
<dbReference type="Gene3D" id="3.90.226.10">
    <property type="entry name" value="2-enoyl-CoA Hydratase, Chain A, domain 1"/>
    <property type="match status" value="2"/>
</dbReference>
<dbReference type="NCBIfam" id="TIGR00706">
    <property type="entry name" value="SppA_dom"/>
    <property type="match status" value="1"/>
</dbReference>
<dbReference type="GO" id="GO:0008236">
    <property type="term" value="F:serine-type peptidase activity"/>
    <property type="evidence" value="ECO:0007669"/>
    <property type="project" value="UniProtKB-KW"/>
</dbReference>
<dbReference type="Gene3D" id="6.20.330.10">
    <property type="match status" value="2"/>
</dbReference>
<dbReference type="Pfam" id="PF01343">
    <property type="entry name" value="Peptidase_S49"/>
    <property type="match status" value="2"/>
</dbReference>
<dbReference type="InterPro" id="IPR004635">
    <property type="entry name" value="Pept_S49_SppA"/>
</dbReference>
<dbReference type="InterPro" id="IPR047217">
    <property type="entry name" value="S49_SppA_67K_type_N"/>
</dbReference>
<dbReference type="SUPFAM" id="SSF52096">
    <property type="entry name" value="ClpP/crotonase"/>
    <property type="match status" value="2"/>
</dbReference>
<evidence type="ECO:0000259" key="6">
    <source>
        <dbReference type="Pfam" id="PF01343"/>
    </source>
</evidence>
<keyword evidence="4" id="KW-0720">Serine protease</keyword>
<evidence type="ECO:0000256" key="1">
    <source>
        <dbReference type="ARBA" id="ARBA00008683"/>
    </source>
</evidence>
<feature type="domain" description="Peptidase S49" evidence="6">
    <location>
        <begin position="195"/>
        <end position="342"/>
    </location>
</feature>
<dbReference type="InterPro" id="IPR047272">
    <property type="entry name" value="S49_SppA_C"/>
</dbReference>
<name>A0AAW1T5Q0_9CHLO</name>
<dbReference type="Proteomes" id="UP001485043">
    <property type="component" value="Unassembled WGS sequence"/>
</dbReference>
<accession>A0AAW1T5Q0</accession>
<dbReference type="CDD" id="cd07018">
    <property type="entry name" value="S49_SppA_67K_type"/>
    <property type="match status" value="1"/>
</dbReference>
<keyword evidence="2" id="KW-0645">Protease</keyword>
<gene>
    <name evidence="7" type="ORF">WJX84_003912</name>
</gene>
<dbReference type="AlphaFoldDB" id="A0AAW1T5Q0"/>
<evidence type="ECO:0000256" key="3">
    <source>
        <dbReference type="ARBA" id="ARBA00022801"/>
    </source>
</evidence>
<dbReference type="EMBL" id="JALJOV010000307">
    <property type="protein sequence ID" value="KAK9864874.1"/>
    <property type="molecule type" value="Genomic_DNA"/>
</dbReference>
<keyword evidence="3" id="KW-0378">Hydrolase</keyword>
<dbReference type="GO" id="GO:0006508">
    <property type="term" value="P:proteolysis"/>
    <property type="evidence" value="ECO:0007669"/>
    <property type="project" value="UniProtKB-KW"/>
</dbReference>
<comment type="similarity">
    <text evidence="1">Belongs to the peptidase S49 family.</text>
</comment>
<organism evidence="7 8">
    <name type="scientific">Apatococcus fuscideae</name>
    <dbReference type="NCBI Taxonomy" id="2026836"/>
    <lineage>
        <taxon>Eukaryota</taxon>
        <taxon>Viridiplantae</taxon>
        <taxon>Chlorophyta</taxon>
        <taxon>core chlorophytes</taxon>
        <taxon>Trebouxiophyceae</taxon>
        <taxon>Chlorellales</taxon>
        <taxon>Chlorellaceae</taxon>
        <taxon>Apatococcus</taxon>
    </lineage>
</organism>
<reference evidence="7 8" key="1">
    <citation type="journal article" date="2024" name="Nat. Commun.">
        <title>Phylogenomics reveals the evolutionary origins of lichenization in chlorophyte algae.</title>
        <authorList>
            <person name="Puginier C."/>
            <person name="Libourel C."/>
            <person name="Otte J."/>
            <person name="Skaloud P."/>
            <person name="Haon M."/>
            <person name="Grisel S."/>
            <person name="Petersen M."/>
            <person name="Berrin J.G."/>
            <person name="Delaux P.M."/>
            <person name="Dal Grande F."/>
            <person name="Keller J."/>
        </authorList>
    </citation>
    <scope>NUCLEOTIDE SEQUENCE [LARGE SCALE GENOMIC DNA]</scope>
    <source>
        <strain evidence="7 8">SAG 2523</strain>
    </source>
</reference>
<comment type="caution">
    <text evidence="7">The sequence shown here is derived from an EMBL/GenBank/DDBJ whole genome shotgun (WGS) entry which is preliminary data.</text>
</comment>
<dbReference type="PANTHER" id="PTHR33209">
    <property type="entry name" value="PROTEASE 4"/>
    <property type="match status" value="1"/>
</dbReference>
<feature type="compositionally biased region" description="Basic residues" evidence="5">
    <location>
        <begin position="42"/>
        <end position="54"/>
    </location>
</feature>
<evidence type="ECO:0000313" key="7">
    <source>
        <dbReference type="EMBL" id="KAK9864874.1"/>
    </source>
</evidence>
<proteinExistence type="inferred from homology"/>
<feature type="domain" description="Peptidase S49" evidence="6">
    <location>
        <begin position="441"/>
        <end position="590"/>
    </location>
</feature>
<protein>
    <recommendedName>
        <fullName evidence="6">Peptidase S49 domain-containing protein</fullName>
    </recommendedName>
</protein>
<dbReference type="PANTHER" id="PTHR33209:SF1">
    <property type="entry name" value="PEPTIDASE S49 DOMAIN-CONTAINING PROTEIN"/>
    <property type="match status" value="1"/>
</dbReference>
<dbReference type="CDD" id="cd07023">
    <property type="entry name" value="S49_Sppa_N_C"/>
    <property type="match status" value="1"/>
</dbReference>
<evidence type="ECO:0000256" key="2">
    <source>
        <dbReference type="ARBA" id="ARBA00022670"/>
    </source>
</evidence>